<comment type="caution">
    <text evidence="1">The sequence shown here is derived from an EMBL/GenBank/DDBJ whole genome shotgun (WGS) entry which is preliminary data.</text>
</comment>
<dbReference type="GeneID" id="34577411"/>
<organism evidence="1 2">
    <name type="scientific">Penicillium arizonense</name>
    <dbReference type="NCBI Taxonomy" id="1835702"/>
    <lineage>
        <taxon>Eukaryota</taxon>
        <taxon>Fungi</taxon>
        <taxon>Dikarya</taxon>
        <taxon>Ascomycota</taxon>
        <taxon>Pezizomycotina</taxon>
        <taxon>Eurotiomycetes</taxon>
        <taxon>Eurotiomycetidae</taxon>
        <taxon>Eurotiales</taxon>
        <taxon>Aspergillaceae</taxon>
        <taxon>Penicillium</taxon>
    </lineage>
</organism>
<dbReference type="RefSeq" id="XP_022487515.1">
    <property type="nucleotide sequence ID" value="XM_022632677.1"/>
</dbReference>
<sequence length="247" mass="27693">MDNNDTSNDIIRDAIRKSISFGMRERVYDQAQMKALESNKVIVIFGAGRFSEWREMALGPFSYIAIDPNIDTSRLNKWGSGFHVTPYNFSESFDSQMEAASRRPSTVLWARCTSEDFLSKSCRLTTMASLGVPAVFPFSVSYHVTVINRLVEANVSVYGCGYVHDDMPAAGVGYSRASMTPRFDLEGRMIDVTAAVGKSVYIEPVLFTDSVPGIVWVKESAPDLWQEMDEKTDALMRRAVFMFSPVR</sequence>
<dbReference type="OrthoDB" id="5402642at2759"/>
<accession>A0A1F5LFS7</accession>
<dbReference type="Proteomes" id="UP000177622">
    <property type="component" value="Unassembled WGS sequence"/>
</dbReference>
<protein>
    <submittedName>
        <fullName evidence="1">Uncharacterized protein</fullName>
    </submittedName>
</protein>
<keyword evidence="2" id="KW-1185">Reference proteome</keyword>
<evidence type="ECO:0000313" key="1">
    <source>
        <dbReference type="EMBL" id="OGE52073.1"/>
    </source>
</evidence>
<proteinExistence type="predicted"/>
<dbReference type="EMBL" id="LXJU01000011">
    <property type="protein sequence ID" value="OGE52073.1"/>
    <property type="molecule type" value="Genomic_DNA"/>
</dbReference>
<reference evidence="1 2" key="1">
    <citation type="journal article" date="2016" name="Sci. Rep.">
        <title>Penicillium arizonense, a new, genome sequenced fungal species, reveals a high chemical diversity in secreted metabolites.</title>
        <authorList>
            <person name="Grijseels S."/>
            <person name="Nielsen J.C."/>
            <person name="Randelovic M."/>
            <person name="Nielsen J."/>
            <person name="Nielsen K.F."/>
            <person name="Workman M."/>
            <person name="Frisvad J.C."/>
        </authorList>
    </citation>
    <scope>NUCLEOTIDE SEQUENCE [LARGE SCALE GENOMIC DNA]</scope>
    <source>
        <strain evidence="1 2">CBS 141311</strain>
    </source>
</reference>
<name>A0A1F5LFS7_PENAI</name>
<evidence type="ECO:0000313" key="2">
    <source>
        <dbReference type="Proteomes" id="UP000177622"/>
    </source>
</evidence>
<dbReference type="AlphaFoldDB" id="A0A1F5LFS7"/>
<gene>
    <name evidence="1" type="ORF">PENARI_c011G08394</name>
</gene>